<evidence type="ECO:0000256" key="6">
    <source>
        <dbReference type="ARBA" id="ARBA00022723"/>
    </source>
</evidence>
<accession>A0A9D2GYH7</accession>
<evidence type="ECO:0000256" key="3">
    <source>
        <dbReference type="ARBA" id="ARBA00016337"/>
    </source>
</evidence>
<dbReference type="GO" id="GO:0016740">
    <property type="term" value="F:transferase activity"/>
    <property type="evidence" value="ECO:0007669"/>
    <property type="project" value="UniProtKB-KW"/>
</dbReference>
<name>A0A9D2GYH7_9BACE</name>
<keyword evidence="7" id="KW-0274">FAD</keyword>
<reference evidence="11" key="1">
    <citation type="journal article" date="2021" name="PeerJ">
        <title>Extensive microbial diversity within the chicken gut microbiome revealed by metagenomics and culture.</title>
        <authorList>
            <person name="Gilroy R."/>
            <person name="Ravi A."/>
            <person name="Getino M."/>
            <person name="Pursley I."/>
            <person name="Horton D.L."/>
            <person name="Alikhan N.F."/>
            <person name="Baker D."/>
            <person name="Gharbi K."/>
            <person name="Hall N."/>
            <person name="Watson M."/>
            <person name="Adriaenssens E.M."/>
            <person name="Foster-Nyarko E."/>
            <person name="Jarju S."/>
            <person name="Secka A."/>
            <person name="Antonio M."/>
            <person name="Oren A."/>
            <person name="Chaudhuri R.R."/>
            <person name="La Ragione R."/>
            <person name="Hildebrand F."/>
            <person name="Pallen M.J."/>
        </authorList>
    </citation>
    <scope>NUCLEOTIDE SEQUENCE</scope>
    <source>
        <strain evidence="11">CHK118-2852</strain>
    </source>
</reference>
<evidence type="ECO:0000256" key="4">
    <source>
        <dbReference type="ARBA" id="ARBA00022630"/>
    </source>
</evidence>
<dbReference type="InterPro" id="IPR003374">
    <property type="entry name" value="ApbE-like_sf"/>
</dbReference>
<comment type="catalytic activity">
    <reaction evidence="10">
        <text>L-threonyl-[protein] + FAD = FMN-L-threonyl-[protein] + AMP + H(+)</text>
        <dbReference type="Rhea" id="RHEA:36847"/>
        <dbReference type="Rhea" id="RHEA-COMP:11060"/>
        <dbReference type="Rhea" id="RHEA-COMP:11061"/>
        <dbReference type="ChEBI" id="CHEBI:15378"/>
        <dbReference type="ChEBI" id="CHEBI:30013"/>
        <dbReference type="ChEBI" id="CHEBI:57692"/>
        <dbReference type="ChEBI" id="CHEBI:74257"/>
        <dbReference type="ChEBI" id="CHEBI:456215"/>
        <dbReference type="EC" id="2.7.1.180"/>
    </reaction>
</comment>
<sequence>MRGASLLYAWFEAMHTRIDLLLYHLDFSERELLLLTDGIQEEVVRIEAFGSRFLPCSEVSAVNTSIPGEWTNVSVELLQIIIDCMDYAVKTDGLFDITASPESRGISLSEKLEVDVNRCAVRRLSESVRIDLSGYLKGYALGRCVNLLRKGGINDALLSFGNSSVYGMGNHPCGDGWPVSTRFCPEKVYRLCNACLTTSGNYAEGRMHIVHPLTGELISGKKEVSVLTDRPEEGEVMSIVRFLQQYGSSPSVSK</sequence>
<keyword evidence="6" id="KW-0479">Metal-binding</keyword>
<evidence type="ECO:0000256" key="1">
    <source>
        <dbReference type="ARBA" id="ARBA00001946"/>
    </source>
</evidence>
<organism evidence="11 12">
    <name type="scientific">Candidatus Bacteroides merdavium</name>
    <dbReference type="NCBI Taxonomy" id="2838472"/>
    <lineage>
        <taxon>Bacteria</taxon>
        <taxon>Pseudomonadati</taxon>
        <taxon>Bacteroidota</taxon>
        <taxon>Bacteroidia</taxon>
        <taxon>Bacteroidales</taxon>
        <taxon>Bacteroidaceae</taxon>
        <taxon>Bacteroides</taxon>
    </lineage>
</organism>
<gene>
    <name evidence="11" type="ORF">H9807_09795</name>
</gene>
<dbReference type="Pfam" id="PF02424">
    <property type="entry name" value="ApbE"/>
    <property type="match status" value="1"/>
</dbReference>
<dbReference type="EMBL" id="DXAV01000082">
    <property type="protein sequence ID" value="HIZ92388.1"/>
    <property type="molecule type" value="Genomic_DNA"/>
</dbReference>
<evidence type="ECO:0000256" key="9">
    <source>
        <dbReference type="ARBA" id="ARBA00031306"/>
    </source>
</evidence>
<protein>
    <recommendedName>
        <fullName evidence="3">FAD:protein FMN transferase</fullName>
        <ecNumber evidence="2">2.7.1.180</ecNumber>
    </recommendedName>
    <alternativeName>
        <fullName evidence="9">Flavin transferase</fullName>
    </alternativeName>
</protein>
<evidence type="ECO:0000313" key="12">
    <source>
        <dbReference type="Proteomes" id="UP000824108"/>
    </source>
</evidence>
<dbReference type="SUPFAM" id="SSF143631">
    <property type="entry name" value="ApbE-like"/>
    <property type="match status" value="1"/>
</dbReference>
<dbReference type="InterPro" id="IPR024932">
    <property type="entry name" value="ApbE"/>
</dbReference>
<dbReference type="Proteomes" id="UP000824108">
    <property type="component" value="Unassembled WGS sequence"/>
</dbReference>
<comment type="cofactor">
    <cofactor evidence="1">
        <name>Mg(2+)</name>
        <dbReference type="ChEBI" id="CHEBI:18420"/>
    </cofactor>
</comment>
<evidence type="ECO:0000313" key="11">
    <source>
        <dbReference type="EMBL" id="HIZ92388.1"/>
    </source>
</evidence>
<keyword evidence="8" id="KW-0460">Magnesium</keyword>
<comment type="caution">
    <text evidence="11">The sequence shown here is derived from an EMBL/GenBank/DDBJ whole genome shotgun (WGS) entry which is preliminary data.</text>
</comment>
<keyword evidence="4" id="KW-0285">Flavoprotein</keyword>
<dbReference type="AlphaFoldDB" id="A0A9D2GYH7"/>
<dbReference type="GO" id="GO:0046872">
    <property type="term" value="F:metal ion binding"/>
    <property type="evidence" value="ECO:0007669"/>
    <property type="project" value="UniProtKB-KW"/>
</dbReference>
<dbReference type="PANTHER" id="PTHR30040:SF2">
    <property type="entry name" value="FAD:PROTEIN FMN TRANSFERASE"/>
    <property type="match status" value="1"/>
</dbReference>
<evidence type="ECO:0000256" key="7">
    <source>
        <dbReference type="ARBA" id="ARBA00022827"/>
    </source>
</evidence>
<reference evidence="11" key="2">
    <citation type="submission" date="2021-04" db="EMBL/GenBank/DDBJ databases">
        <authorList>
            <person name="Gilroy R."/>
        </authorList>
    </citation>
    <scope>NUCLEOTIDE SEQUENCE</scope>
    <source>
        <strain evidence="11">CHK118-2852</strain>
    </source>
</reference>
<keyword evidence="5 11" id="KW-0808">Transferase</keyword>
<evidence type="ECO:0000256" key="10">
    <source>
        <dbReference type="ARBA" id="ARBA00048540"/>
    </source>
</evidence>
<dbReference type="EC" id="2.7.1.180" evidence="2"/>
<evidence type="ECO:0000256" key="2">
    <source>
        <dbReference type="ARBA" id="ARBA00011955"/>
    </source>
</evidence>
<proteinExistence type="predicted"/>
<dbReference type="Gene3D" id="3.10.520.10">
    <property type="entry name" value="ApbE-like domains"/>
    <property type="match status" value="2"/>
</dbReference>
<dbReference type="PANTHER" id="PTHR30040">
    <property type="entry name" value="THIAMINE BIOSYNTHESIS LIPOPROTEIN APBE"/>
    <property type="match status" value="1"/>
</dbReference>
<evidence type="ECO:0000256" key="8">
    <source>
        <dbReference type="ARBA" id="ARBA00022842"/>
    </source>
</evidence>
<evidence type="ECO:0000256" key="5">
    <source>
        <dbReference type="ARBA" id="ARBA00022679"/>
    </source>
</evidence>